<dbReference type="RefSeq" id="WP_110292087.1">
    <property type="nucleotide sequence ID" value="NZ_QICS01000031.1"/>
</dbReference>
<comment type="catalytic activity">
    <reaction evidence="2">
        <text>2,5-diamino-6-hydroxy-4-(5-phosphoribosylamino)-pyrimidine + H2O = 2,5,6-triamino-4-hydroxypyrimidine + D-ribose 5-phosphate</text>
        <dbReference type="Rhea" id="RHEA:23436"/>
        <dbReference type="ChEBI" id="CHEBI:15377"/>
        <dbReference type="ChEBI" id="CHEBI:58614"/>
        <dbReference type="ChEBI" id="CHEBI:78346"/>
        <dbReference type="ChEBI" id="CHEBI:137796"/>
    </reaction>
</comment>
<evidence type="ECO:0000256" key="1">
    <source>
        <dbReference type="ARBA" id="ARBA00000022"/>
    </source>
</evidence>
<dbReference type="InterPro" id="IPR012816">
    <property type="entry name" value="NADAR"/>
</dbReference>
<organism evidence="4 5">
    <name type="scientific">Lachnotalea glycerini</name>
    <dbReference type="NCBI Taxonomy" id="1763509"/>
    <lineage>
        <taxon>Bacteria</taxon>
        <taxon>Bacillati</taxon>
        <taxon>Bacillota</taxon>
        <taxon>Clostridia</taxon>
        <taxon>Lachnospirales</taxon>
        <taxon>Lachnospiraceae</taxon>
        <taxon>Lachnotalea</taxon>
    </lineage>
</organism>
<dbReference type="Pfam" id="PF08719">
    <property type="entry name" value="NADAR"/>
    <property type="match status" value="1"/>
</dbReference>
<evidence type="ECO:0000313" key="5">
    <source>
        <dbReference type="Proteomes" id="UP000247523"/>
    </source>
</evidence>
<accession>A0A318EHM7</accession>
<proteinExistence type="predicted"/>
<sequence length="186" mass="22154">MKYTLEWARNKFNESNNNMEYIFFWGHHAKDKSIIDKRCLSQWWPCLFFVDGIKYQSAEHYMMAEKAFLFKDYEIREKILKSTDSKYAKELGRKVKGFREDIWKDNCYEIVKRGNYEKFVQNEDLKNYLLSTNNKILVEASPVDLIWGIGLDENATDIKNPLVWSGTNLLGFILMEVRDDLELYMG</sequence>
<evidence type="ECO:0000256" key="2">
    <source>
        <dbReference type="ARBA" id="ARBA00000751"/>
    </source>
</evidence>
<name>A0A318EHM7_9FIRM</name>
<dbReference type="AlphaFoldDB" id="A0A318EHM7"/>
<dbReference type="Gene3D" id="1.10.357.40">
    <property type="entry name" value="YbiA-like"/>
    <property type="match status" value="1"/>
</dbReference>
<protein>
    <recommendedName>
        <fullName evidence="3">NADAR domain-containing protein</fullName>
    </recommendedName>
</protein>
<dbReference type="CDD" id="cd15457">
    <property type="entry name" value="NADAR"/>
    <property type="match status" value="1"/>
</dbReference>
<evidence type="ECO:0000313" key="4">
    <source>
        <dbReference type="EMBL" id="PXV84404.1"/>
    </source>
</evidence>
<dbReference type="EMBL" id="QICS01000031">
    <property type="protein sequence ID" value="PXV84404.1"/>
    <property type="molecule type" value="Genomic_DNA"/>
</dbReference>
<comment type="caution">
    <text evidence="4">The sequence shown here is derived from an EMBL/GenBank/DDBJ whole genome shotgun (WGS) entry which is preliminary data.</text>
</comment>
<dbReference type="Proteomes" id="UP000247523">
    <property type="component" value="Unassembled WGS sequence"/>
</dbReference>
<dbReference type="SUPFAM" id="SSF143990">
    <property type="entry name" value="YbiA-like"/>
    <property type="match status" value="1"/>
</dbReference>
<reference evidence="4 5" key="1">
    <citation type="submission" date="2018-05" db="EMBL/GenBank/DDBJ databases">
        <title>Genomic Encyclopedia of Type Strains, Phase IV (KMG-IV): sequencing the most valuable type-strain genomes for metagenomic binning, comparative biology and taxonomic classification.</title>
        <authorList>
            <person name="Goeker M."/>
        </authorList>
    </citation>
    <scope>NUCLEOTIDE SEQUENCE [LARGE SCALE GENOMIC DNA]</scope>
    <source>
        <strain evidence="4 5">DSM 28816</strain>
    </source>
</reference>
<gene>
    <name evidence="4" type="ORF">C8E03_1313</name>
</gene>
<comment type="catalytic activity">
    <reaction evidence="1">
        <text>5-amino-6-(5-phospho-D-ribosylamino)uracil + H2O = 5,6-diaminouracil + D-ribose 5-phosphate</text>
        <dbReference type="Rhea" id="RHEA:55020"/>
        <dbReference type="ChEBI" id="CHEBI:15377"/>
        <dbReference type="ChEBI" id="CHEBI:46252"/>
        <dbReference type="ChEBI" id="CHEBI:58453"/>
        <dbReference type="ChEBI" id="CHEBI:78346"/>
    </reaction>
</comment>
<feature type="domain" description="NADAR" evidence="3">
    <location>
        <begin position="23"/>
        <end position="181"/>
    </location>
</feature>
<evidence type="ECO:0000259" key="3">
    <source>
        <dbReference type="Pfam" id="PF08719"/>
    </source>
</evidence>
<dbReference type="NCBIfam" id="TIGR02464">
    <property type="entry name" value="ribofla_fusion"/>
    <property type="match status" value="1"/>
</dbReference>
<dbReference type="InterPro" id="IPR037238">
    <property type="entry name" value="YbiA-like_sf"/>
</dbReference>